<sequence>MLKGVEELPEAVKVTMCRRASCSDGQSWDAPKVIKTCECVYMPLMSPCTARRHENVSLCRLCLLLMVGKLFAGIEIGFRIMIAPVYVAEILPTILPSIFIGFALFVIPESPRWLVMQNRIDKARMVLLKTNEKASDVEERLIETQQPASFVNAAKYKERDIWRDLLNPSLGVQRMLITGCGI</sequence>
<dbReference type="Proteomes" id="UP000834106">
    <property type="component" value="Chromosome 2"/>
</dbReference>
<dbReference type="EMBL" id="OU503037">
    <property type="protein sequence ID" value="CAI9756500.1"/>
    <property type="molecule type" value="Genomic_DNA"/>
</dbReference>
<dbReference type="PANTHER" id="PTHR48020">
    <property type="entry name" value="PROTON MYO-INOSITOL COTRANSPORTER"/>
    <property type="match status" value="1"/>
</dbReference>
<evidence type="ECO:0000313" key="9">
    <source>
        <dbReference type="Proteomes" id="UP000834106"/>
    </source>
</evidence>
<organism evidence="8 9">
    <name type="scientific">Fraxinus pennsylvanica</name>
    <dbReference type="NCBI Taxonomy" id="56036"/>
    <lineage>
        <taxon>Eukaryota</taxon>
        <taxon>Viridiplantae</taxon>
        <taxon>Streptophyta</taxon>
        <taxon>Embryophyta</taxon>
        <taxon>Tracheophyta</taxon>
        <taxon>Spermatophyta</taxon>
        <taxon>Magnoliopsida</taxon>
        <taxon>eudicotyledons</taxon>
        <taxon>Gunneridae</taxon>
        <taxon>Pentapetalae</taxon>
        <taxon>asterids</taxon>
        <taxon>lamiids</taxon>
        <taxon>Lamiales</taxon>
        <taxon>Oleaceae</taxon>
        <taxon>Oleeae</taxon>
        <taxon>Fraxinus</taxon>
    </lineage>
</organism>
<reference evidence="8" key="1">
    <citation type="submission" date="2023-05" db="EMBL/GenBank/DDBJ databases">
        <authorList>
            <person name="Huff M."/>
        </authorList>
    </citation>
    <scope>NUCLEOTIDE SEQUENCE</scope>
</reference>
<accession>A0AAD1YT28</accession>
<evidence type="ECO:0000256" key="5">
    <source>
        <dbReference type="ARBA" id="ARBA00023136"/>
    </source>
</evidence>
<name>A0AAD1YT28_9LAMI</name>
<feature type="transmembrane region" description="Helical" evidence="7">
    <location>
        <begin position="94"/>
        <end position="115"/>
    </location>
</feature>
<feature type="transmembrane region" description="Helical" evidence="7">
    <location>
        <begin position="61"/>
        <end position="82"/>
    </location>
</feature>
<keyword evidence="2" id="KW-0813">Transport</keyword>
<dbReference type="InterPro" id="IPR036259">
    <property type="entry name" value="MFS_trans_sf"/>
</dbReference>
<dbReference type="GO" id="GO:0016020">
    <property type="term" value="C:membrane"/>
    <property type="evidence" value="ECO:0007669"/>
    <property type="project" value="UniProtKB-SubCell"/>
</dbReference>
<evidence type="ECO:0000256" key="4">
    <source>
        <dbReference type="ARBA" id="ARBA00022989"/>
    </source>
</evidence>
<dbReference type="Gene3D" id="1.20.1250.20">
    <property type="entry name" value="MFS general substrate transporter like domains"/>
    <property type="match status" value="1"/>
</dbReference>
<keyword evidence="4 7" id="KW-1133">Transmembrane helix</keyword>
<evidence type="ECO:0000256" key="3">
    <source>
        <dbReference type="ARBA" id="ARBA00022692"/>
    </source>
</evidence>
<dbReference type="Pfam" id="PF00083">
    <property type="entry name" value="Sugar_tr"/>
    <property type="match status" value="1"/>
</dbReference>
<gene>
    <name evidence="8" type="ORF">FPE_LOCUS3930</name>
</gene>
<keyword evidence="5 7" id="KW-0472">Membrane</keyword>
<dbReference type="InterPro" id="IPR050814">
    <property type="entry name" value="Myo-inositol_Transporter"/>
</dbReference>
<proteinExistence type="inferred from homology"/>
<evidence type="ECO:0000313" key="8">
    <source>
        <dbReference type="EMBL" id="CAI9756500.1"/>
    </source>
</evidence>
<dbReference type="GO" id="GO:0022857">
    <property type="term" value="F:transmembrane transporter activity"/>
    <property type="evidence" value="ECO:0007669"/>
    <property type="project" value="InterPro"/>
</dbReference>
<dbReference type="PANTHER" id="PTHR48020:SF49">
    <property type="entry name" value="SUGAR TRANSPORTER"/>
    <property type="match status" value="1"/>
</dbReference>
<comment type="similarity">
    <text evidence="6">Belongs to the major facilitator superfamily. Phosphate:H(+) symporter (TC 2.A.1.9) family.</text>
</comment>
<dbReference type="AlphaFoldDB" id="A0AAD1YT28"/>
<evidence type="ECO:0000256" key="2">
    <source>
        <dbReference type="ARBA" id="ARBA00022448"/>
    </source>
</evidence>
<comment type="subcellular location">
    <subcellularLocation>
        <location evidence="1">Membrane</location>
    </subcellularLocation>
</comment>
<keyword evidence="3 7" id="KW-0812">Transmembrane</keyword>
<dbReference type="InterPro" id="IPR005828">
    <property type="entry name" value="MFS_sugar_transport-like"/>
</dbReference>
<evidence type="ECO:0000256" key="7">
    <source>
        <dbReference type="SAM" id="Phobius"/>
    </source>
</evidence>
<evidence type="ECO:0000256" key="1">
    <source>
        <dbReference type="ARBA" id="ARBA00004370"/>
    </source>
</evidence>
<keyword evidence="9" id="KW-1185">Reference proteome</keyword>
<protein>
    <submittedName>
        <fullName evidence="8">Uncharacterized protein</fullName>
    </submittedName>
</protein>
<evidence type="ECO:0000256" key="6">
    <source>
        <dbReference type="ARBA" id="ARBA00044504"/>
    </source>
</evidence>